<evidence type="ECO:0000313" key="3">
    <source>
        <dbReference type="Proteomes" id="UP000534186"/>
    </source>
</evidence>
<feature type="region of interest" description="Disordered" evidence="1">
    <location>
        <begin position="267"/>
        <end position="288"/>
    </location>
</feature>
<comment type="caution">
    <text evidence="2">The sequence shown here is derived from an EMBL/GenBank/DDBJ whole genome shotgun (WGS) entry which is preliminary data.</text>
</comment>
<evidence type="ECO:0000256" key="1">
    <source>
        <dbReference type="SAM" id="MobiDB-lite"/>
    </source>
</evidence>
<accession>A0A7Y9NJI5</accession>
<dbReference type="AlphaFoldDB" id="A0A7Y9NJI5"/>
<name>A0A7Y9NJI5_9BACT</name>
<gene>
    <name evidence="2" type="ORF">HDF12_000757</name>
</gene>
<proteinExistence type="predicted"/>
<feature type="compositionally biased region" description="Polar residues" evidence="1">
    <location>
        <begin position="267"/>
        <end position="276"/>
    </location>
</feature>
<dbReference type="Proteomes" id="UP000534186">
    <property type="component" value="Unassembled WGS sequence"/>
</dbReference>
<evidence type="ECO:0000313" key="2">
    <source>
        <dbReference type="EMBL" id="NYF50392.1"/>
    </source>
</evidence>
<reference evidence="2 3" key="1">
    <citation type="submission" date="2020-07" db="EMBL/GenBank/DDBJ databases">
        <title>Genomic Encyclopedia of Type Strains, Phase IV (KMG-V): Genome sequencing to study the core and pangenomes of soil and plant-associated prokaryotes.</title>
        <authorList>
            <person name="Whitman W."/>
        </authorList>
    </citation>
    <scope>NUCLEOTIDE SEQUENCE [LARGE SCALE GENOMIC DNA]</scope>
    <source>
        <strain evidence="2 3">M8UP30</strain>
    </source>
</reference>
<protein>
    <submittedName>
        <fullName evidence="2">Uncharacterized protein</fullName>
    </submittedName>
</protein>
<dbReference type="EMBL" id="JACCCV010000001">
    <property type="protein sequence ID" value="NYF50392.1"/>
    <property type="molecule type" value="Genomic_DNA"/>
</dbReference>
<organism evidence="2 3">
    <name type="scientific">Tunturiibacter lichenicola</name>
    <dbReference type="NCBI Taxonomy" id="2051959"/>
    <lineage>
        <taxon>Bacteria</taxon>
        <taxon>Pseudomonadati</taxon>
        <taxon>Acidobacteriota</taxon>
        <taxon>Terriglobia</taxon>
        <taxon>Terriglobales</taxon>
        <taxon>Acidobacteriaceae</taxon>
        <taxon>Tunturiibacter</taxon>
    </lineage>
</organism>
<sequence length="288" mass="31885">MKTVKLLSWHEDITTKAASLKRRGLKIDAAPLIRNSGVVGELAHLNPAALVLDLDKLPSRSREVALALRSSKSAHHIPILFAGGLPEKTERIRAENPEASYASWSEAPRALAALLRHPPAPPAIAPPRDFSTTPLPKKFGVNSSMEVALIAAPDGFEELLGDLPEETILLSLADLTSTLDLLTLRLPRQASVWIVHPKRTGKHYVDFNQNHVRDESLAAGLVDYKVCSIDNDWYALKFAWRSANLRGRTTLHDVKRLHRPVENRLQHYTSGSTSGYGTEKSADLRQRE</sequence>